<sequence length="114" mass="13247">MLFKELAQNLFTFAEREESLNTIARLGITVKQAKEEILGLTYQNYYRGPIPDTSSKGGVYWEFGKTVCGEQIFMKLKADTEHGVAICFSFHIPDEPLEYPYRKEVKRDERQFLS</sequence>
<evidence type="ECO:0000313" key="1">
    <source>
        <dbReference type="EMBL" id="GAI08059.1"/>
    </source>
</evidence>
<dbReference type="EMBL" id="BARV01004849">
    <property type="protein sequence ID" value="GAI08059.1"/>
    <property type="molecule type" value="Genomic_DNA"/>
</dbReference>
<organism evidence="1">
    <name type="scientific">marine sediment metagenome</name>
    <dbReference type="NCBI Taxonomy" id="412755"/>
    <lineage>
        <taxon>unclassified sequences</taxon>
        <taxon>metagenomes</taxon>
        <taxon>ecological metagenomes</taxon>
    </lineage>
</organism>
<protein>
    <submittedName>
        <fullName evidence="1">Uncharacterized protein</fullName>
    </submittedName>
</protein>
<name>X1MNW2_9ZZZZ</name>
<accession>X1MNW2</accession>
<dbReference type="AlphaFoldDB" id="X1MNW2"/>
<proteinExistence type="predicted"/>
<gene>
    <name evidence="1" type="ORF">S06H3_10465</name>
</gene>
<reference evidence="1" key="1">
    <citation type="journal article" date="2014" name="Front. Microbiol.">
        <title>High frequency of phylogenetically diverse reductive dehalogenase-homologous genes in deep subseafloor sedimentary metagenomes.</title>
        <authorList>
            <person name="Kawai M."/>
            <person name="Futagami T."/>
            <person name="Toyoda A."/>
            <person name="Takaki Y."/>
            <person name="Nishi S."/>
            <person name="Hori S."/>
            <person name="Arai W."/>
            <person name="Tsubouchi T."/>
            <person name="Morono Y."/>
            <person name="Uchiyama I."/>
            <person name="Ito T."/>
            <person name="Fujiyama A."/>
            <person name="Inagaki F."/>
            <person name="Takami H."/>
        </authorList>
    </citation>
    <scope>NUCLEOTIDE SEQUENCE</scope>
    <source>
        <strain evidence="1">Expedition CK06-06</strain>
    </source>
</reference>
<comment type="caution">
    <text evidence="1">The sequence shown here is derived from an EMBL/GenBank/DDBJ whole genome shotgun (WGS) entry which is preliminary data.</text>
</comment>